<sequence>MQARAGLPEASLADGKGLPCRKGALGKHDGAAAGLDLHDGAEAALEIPGSSSSPECCSSDPWDSAASRDRSSRTSPTNPPASCHTQRMRYSRAVHSSSGISRKFTSSRSASRSRARASCMVNCSRAVR</sequence>
<accession>A0ABN9W8G6</accession>
<dbReference type="Proteomes" id="UP001189429">
    <property type="component" value="Unassembled WGS sequence"/>
</dbReference>
<feature type="region of interest" description="Disordered" evidence="1">
    <location>
        <begin position="44"/>
        <end position="118"/>
    </location>
</feature>
<feature type="compositionally biased region" description="Low complexity" evidence="1">
    <location>
        <begin position="73"/>
        <end position="82"/>
    </location>
</feature>
<dbReference type="EMBL" id="CAUYUJ010018296">
    <property type="protein sequence ID" value="CAK0882452.1"/>
    <property type="molecule type" value="Genomic_DNA"/>
</dbReference>
<feature type="compositionally biased region" description="Low complexity" evidence="1">
    <location>
        <begin position="44"/>
        <end position="65"/>
    </location>
</feature>
<evidence type="ECO:0000256" key="1">
    <source>
        <dbReference type="SAM" id="MobiDB-lite"/>
    </source>
</evidence>
<evidence type="ECO:0000313" key="2">
    <source>
        <dbReference type="EMBL" id="CAK0882452.1"/>
    </source>
</evidence>
<organism evidence="2 3">
    <name type="scientific">Prorocentrum cordatum</name>
    <dbReference type="NCBI Taxonomy" id="2364126"/>
    <lineage>
        <taxon>Eukaryota</taxon>
        <taxon>Sar</taxon>
        <taxon>Alveolata</taxon>
        <taxon>Dinophyceae</taxon>
        <taxon>Prorocentrales</taxon>
        <taxon>Prorocentraceae</taxon>
        <taxon>Prorocentrum</taxon>
    </lineage>
</organism>
<keyword evidence="3" id="KW-1185">Reference proteome</keyword>
<gene>
    <name evidence="2" type="ORF">PCOR1329_LOCUS64972</name>
</gene>
<protein>
    <submittedName>
        <fullName evidence="2">Uncharacterized protein</fullName>
    </submittedName>
</protein>
<proteinExistence type="predicted"/>
<feature type="compositionally biased region" description="Polar residues" evidence="1">
    <location>
        <begin position="94"/>
        <end position="104"/>
    </location>
</feature>
<comment type="caution">
    <text evidence="2">The sequence shown here is derived from an EMBL/GenBank/DDBJ whole genome shotgun (WGS) entry which is preliminary data.</text>
</comment>
<reference evidence="2" key="1">
    <citation type="submission" date="2023-10" db="EMBL/GenBank/DDBJ databases">
        <authorList>
            <person name="Chen Y."/>
            <person name="Shah S."/>
            <person name="Dougan E. K."/>
            <person name="Thang M."/>
            <person name="Chan C."/>
        </authorList>
    </citation>
    <scope>NUCLEOTIDE SEQUENCE [LARGE SCALE GENOMIC DNA]</scope>
</reference>
<feature type="region of interest" description="Disordered" evidence="1">
    <location>
        <begin position="1"/>
        <end position="32"/>
    </location>
</feature>
<evidence type="ECO:0000313" key="3">
    <source>
        <dbReference type="Proteomes" id="UP001189429"/>
    </source>
</evidence>
<name>A0ABN9W8G6_9DINO</name>
<feature type="compositionally biased region" description="Low complexity" evidence="1">
    <location>
        <begin position="106"/>
        <end position="118"/>
    </location>
</feature>